<evidence type="ECO:0000256" key="4">
    <source>
        <dbReference type="ARBA" id="ARBA00023204"/>
    </source>
</evidence>
<evidence type="ECO:0000256" key="1">
    <source>
        <dbReference type="ARBA" id="ARBA00000086"/>
    </source>
</evidence>
<dbReference type="GO" id="GO:0006307">
    <property type="term" value="P:DNA alkylation repair"/>
    <property type="evidence" value="ECO:0007669"/>
    <property type="project" value="TreeGrafter"/>
</dbReference>
<dbReference type="SUPFAM" id="SSF48150">
    <property type="entry name" value="DNA-glycosylase"/>
    <property type="match status" value="1"/>
</dbReference>
<dbReference type="GO" id="GO:0032993">
    <property type="term" value="C:protein-DNA complex"/>
    <property type="evidence" value="ECO:0007669"/>
    <property type="project" value="TreeGrafter"/>
</dbReference>
<keyword evidence="3" id="KW-0227">DNA damage</keyword>
<dbReference type="EC" id="3.2.2.21" evidence="2"/>
<dbReference type="SUPFAM" id="SSF55945">
    <property type="entry name" value="TATA-box binding protein-like"/>
    <property type="match status" value="1"/>
</dbReference>
<dbReference type="SMART" id="SM01009">
    <property type="entry name" value="AlkA_N"/>
    <property type="match status" value="1"/>
</dbReference>
<dbReference type="Gene3D" id="1.10.1670.10">
    <property type="entry name" value="Helix-hairpin-Helix base-excision DNA repair enzymes (C-terminal)"/>
    <property type="match status" value="1"/>
</dbReference>
<dbReference type="InterPro" id="IPR010316">
    <property type="entry name" value="AlkA_N"/>
</dbReference>
<dbReference type="EMBL" id="RDEX01000001">
    <property type="protein sequence ID" value="RLY95096.1"/>
    <property type="molecule type" value="Genomic_DNA"/>
</dbReference>
<name>A0A3L9L7Y8_9MICC</name>
<dbReference type="InterPro" id="IPR003265">
    <property type="entry name" value="HhH-GPD_domain"/>
</dbReference>
<feature type="domain" description="DNA-3-methyladenine glycosylase AlkA N-terminal" evidence="6">
    <location>
        <begin position="15"/>
        <end position="130"/>
    </location>
</feature>
<dbReference type="GO" id="GO:0008725">
    <property type="term" value="F:DNA-3-methyladenine glycosylase activity"/>
    <property type="evidence" value="ECO:0007669"/>
    <property type="project" value="TreeGrafter"/>
</dbReference>
<comment type="catalytic activity">
    <reaction evidence="1">
        <text>Hydrolysis of alkylated DNA, releasing 3-methyladenine, 3-methylguanine, 7-methylguanine and 7-methyladenine.</text>
        <dbReference type="EC" id="3.2.2.21"/>
    </reaction>
</comment>
<dbReference type="InterPro" id="IPR011257">
    <property type="entry name" value="DNA_glycosylase"/>
</dbReference>
<feature type="domain" description="HhH-GPD" evidence="5">
    <location>
        <begin position="140"/>
        <end position="296"/>
    </location>
</feature>
<dbReference type="InterPro" id="IPR023170">
    <property type="entry name" value="HhH_base_excis_C"/>
</dbReference>
<dbReference type="RefSeq" id="WP_121864733.1">
    <property type="nucleotide sequence ID" value="NZ_RDEX01000001.1"/>
</dbReference>
<organism evidence="7 8">
    <name type="scientific">Kocuria tytonicola</name>
    <dbReference type="NCBI Taxonomy" id="2055946"/>
    <lineage>
        <taxon>Bacteria</taxon>
        <taxon>Bacillati</taxon>
        <taxon>Actinomycetota</taxon>
        <taxon>Actinomycetes</taxon>
        <taxon>Micrococcales</taxon>
        <taxon>Micrococcaceae</taxon>
        <taxon>Kocuria</taxon>
    </lineage>
</organism>
<dbReference type="PANTHER" id="PTHR43003:SF13">
    <property type="entry name" value="DNA-3-METHYLADENINE GLYCOSYLASE 2"/>
    <property type="match status" value="1"/>
</dbReference>
<evidence type="ECO:0000256" key="2">
    <source>
        <dbReference type="ARBA" id="ARBA00012000"/>
    </source>
</evidence>
<dbReference type="Pfam" id="PF06029">
    <property type="entry name" value="AlkA_N"/>
    <property type="match status" value="1"/>
</dbReference>
<dbReference type="Gene3D" id="3.30.310.20">
    <property type="entry name" value="DNA-3-methyladenine glycosylase AlkA, N-terminal domain"/>
    <property type="match status" value="1"/>
</dbReference>
<dbReference type="InterPro" id="IPR037046">
    <property type="entry name" value="AlkA_N_sf"/>
</dbReference>
<evidence type="ECO:0000313" key="8">
    <source>
        <dbReference type="Proteomes" id="UP000277871"/>
    </source>
</evidence>
<protein>
    <recommendedName>
        <fullName evidence="2">DNA-3-methyladenine glycosylase II</fullName>
        <ecNumber evidence="2">3.2.2.21</ecNumber>
    </recommendedName>
</protein>
<evidence type="ECO:0000256" key="3">
    <source>
        <dbReference type="ARBA" id="ARBA00022763"/>
    </source>
</evidence>
<dbReference type="InterPro" id="IPR051912">
    <property type="entry name" value="Alkylbase_DNA_Glycosylase/TA"/>
</dbReference>
<dbReference type="Gene3D" id="1.10.340.30">
    <property type="entry name" value="Hypothetical protein, domain 2"/>
    <property type="match status" value="1"/>
</dbReference>
<evidence type="ECO:0000259" key="6">
    <source>
        <dbReference type="SMART" id="SM01009"/>
    </source>
</evidence>
<dbReference type="GO" id="GO:0043916">
    <property type="term" value="F:DNA-7-methylguanine glycosylase activity"/>
    <property type="evidence" value="ECO:0007669"/>
    <property type="project" value="TreeGrafter"/>
</dbReference>
<reference evidence="7 8" key="1">
    <citation type="submission" date="2018-10" db="EMBL/GenBank/DDBJ databases">
        <title>Kocuria tytonicola, new bacteria from the preen glands of American barn owls (Tyto furcata).</title>
        <authorList>
            <person name="Braun M.S."/>
            <person name="Wang E."/>
            <person name="Zimmermann S."/>
            <person name="Boutin S."/>
            <person name="Wagner H."/>
            <person name="Wink M."/>
        </authorList>
    </citation>
    <scope>NUCLEOTIDE SEQUENCE [LARGE SCALE GENOMIC DNA]</scope>
    <source>
        <strain evidence="7 8">473</strain>
    </source>
</reference>
<dbReference type="AlphaFoldDB" id="A0A3L9L7Y8"/>
<evidence type="ECO:0000313" key="7">
    <source>
        <dbReference type="EMBL" id="RLY95096.1"/>
    </source>
</evidence>
<sequence>MSSFRRSGTAFHEEDVALEHREPLDTRELFVWFAVHAVEGVEHAIPTSYSRTVMLPGGPAWFRVHDRGHGLRLHSRVTDPTDLPVLTARVRRLLALDADPVIVDRALSRVPELRPLVAARPGLRVVGSMDPEETLIRTLVGQQISLAAARTVLGARTREMGAPAPAFATGLTQMFPTARALAEHGEQFLRGPQARIRAVLGAARALISGELSLSPDDDAAQQRAALLALPGVGPWTADTVRMRVLKDPDVFLVDDGALRAGAARIGLPSEKRALTAWAQDAAPWRSCATTHLWGPLTPPSTFTESEQP</sequence>
<keyword evidence="8" id="KW-1185">Reference proteome</keyword>
<keyword evidence="4" id="KW-0234">DNA repair</keyword>
<dbReference type="SMART" id="SM00478">
    <property type="entry name" value="ENDO3c"/>
    <property type="match status" value="1"/>
</dbReference>
<accession>A0A3L9L7Y8</accession>
<dbReference type="GO" id="GO:0005737">
    <property type="term" value="C:cytoplasm"/>
    <property type="evidence" value="ECO:0007669"/>
    <property type="project" value="TreeGrafter"/>
</dbReference>
<comment type="caution">
    <text evidence="7">The sequence shown here is derived from an EMBL/GenBank/DDBJ whole genome shotgun (WGS) entry which is preliminary data.</text>
</comment>
<proteinExistence type="predicted"/>
<evidence type="ECO:0000259" key="5">
    <source>
        <dbReference type="SMART" id="SM00478"/>
    </source>
</evidence>
<dbReference type="Proteomes" id="UP000277871">
    <property type="component" value="Unassembled WGS sequence"/>
</dbReference>
<gene>
    <name evidence="7" type="ORF">EAE32_00715</name>
</gene>
<dbReference type="PANTHER" id="PTHR43003">
    <property type="entry name" value="DNA-3-METHYLADENINE GLYCOSYLASE"/>
    <property type="match status" value="1"/>
</dbReference>
<dbReference type="GO" id="GO:0006285">
    <property type="term" value="P:base-excision repair, AP site formation"/>
    <property type="evidence" value="ECO:0007669"/>
    <property type="project" value="TreeGrafter"/>
</dbReference>
<dbReference type="GO" id="GO:0032131">
    <property type="term" value="F:alkylated DNA binding"/>
    <property type="evidence" value="ECO:0007669"/>
    <property type="project" value="TreeGrafter"/>
</dbReference>